<protein>
    <submittedName>
        <fullName evidence="2">Uncharacterized protein</fullName>
    </submittedName>
</protein>
<organism evidence="2 3">
    <name type="scientific">Drechmeria coniospora</name>
    <name type="common">Nematophagous fungus</name>
    <name type="synonym">Meria coniospora</name>
    <dbReference type="NCBI Taxonomy" id="98403"/>
    <lineage>
        <taxon>Eukaryota</taxon>
        <taxon>Fungi</taxon>
        <taxon>Dikarya</taxon>
        <taxon>Ascomycota</taxon>
        <taxon>Pezizomycotina</taxon>
        <taxon>Sordariomycetes</taxon>
        <taxon>Hypocreomycetidae</taxon>
        <taxon>Hypocreales</taxon>
        <taxon>Ophiocordycipitaceae</taxon>
        <taxon>Drechmeria</taxon>
    </lineage>
</organism>
<name>A0A151GIY3_DRECN</name>
<dbReference type="InParanoid" id="A0A151GIY3"/>
<keyword evidence="3" id="KW-1185">Reference proteome</keyword>
<evidence type="ECO:0000256" key="1">
    <source>
        <dbReference type="SAM" id="MobiDB-lite"/>
    </source>
</evidence>
<feature type="region of interest" description="Disordered" evidence="1">
    <location>
        <begin position="88"/>
        <end position="129"/>
    </location>
</feature>
<comment type="caution">
    <text evidence="2">The sequence shown here is derived from an EMBL/GenBank/DDBJ whole genome shotgun (WGS) entry which is preliminary data.</text>
</comment>
<sequence length="275" mass="30109">MNRATRGMGRGDWTWHLCRLSVDGGPSVIARCRHGILGGRTVAPPRASTKAAPFVGKVESSVSDVFFHGQDEGARKAAGEVDERLGVPVQDSTQVNGRHAANASKVHATSRRQASVRKPSRRRNGTARHRIRMPAQLAHGLGSSVGIVLHDGGATRGRIGNDNSVERWRRSETEPCDRSLSWRHKPSISIMLQKLPSMLLTHGQLQRMLARPSHPWGCPACHEARGPRSVAVASSFLAAHFVSLRAELGRTKLRLARDHSSDLKTDDESTIPTRY</sequence>
<reference evidence="2 3" key="1">
    <citation type="journal article" date="2016" name="Sci. Rep.">
        <title>Insights into Adaptations to a Near-Obligate Nematode Endoparasitic Lifestyle from the Finished Genome of Drechmeria coniospora.</title>
        <authorList>
            <person name="Zhang L."/>
            <person name="Zhou Z."/>
            <person name="Guo Q."/>
            <person name="Fokkens L."/>
            <person name="Miskei M."/>
            <person name="Pocsi I."/>
            <person name="Zhang W."/>
            <person name="Chen M."/>
            <person name="Wang L."/>
            <person name="Sun Y."/>
            <person name="Donzelli B.G."/>
            <person name="Gibson D.M."/>
            <person name="Nelson D.R."/>
            <person name="Luo J.G."/>
            <person name="Rep M."/>
            <person name="Liu H."/>
            <person name="Yang S."/>
            <person name="Wang J."/>
            <person name="Krasnoff S.B."/>
            <person name="Xu Y."/>
            <person name="Molnar I."/>
            <person name="Lin M."/>
        </authorList>
    </citation>
    <scope>NUCLEOTIDE SEQUENCE [LARGE SCALE GENOMIC DNA]</scope>
    <source>
        <strain evidence="2 3">ARSEF 6962</strain>
    </source>
</reference>
<proteinExistence type="predicted"/>
<dbReference type="EMBL" id="LAYC01000002">
    <property type="protein sequence ID" value="KYK57075.1"/>
    <property type="molecule type" value="Genomic_DNA"/>
</dbReference>
<dbReference type="Proteomes" id="UP000076580">
    <property type="component" value="Chromosome 02"/>
</dbReference>
<dbReference type="RefSeq" id="XP_040656427.1">
    <property type="nucleotide sequence ID" value="XM_040801394.1"/>
</dbReference>
<dbReference type="AlphaFoldDB" id="A0A151GIY3"/>
<feature type="compositionally biased region" description="Basic residues" evidence="1">
    <location>
        <begin position="108"/>
        <end position="129"/>
    </location>
</feature>
<evidence type="ECO:0000313" key="2">
    <source>
        <dbReference type="EMBL" id="KYK57075.1"/>
    </source>
</evidence>
<dbReference type="GeneID" id="63716725"/>
<accession>A0A151GIY3</accession>
<gene>
    <name evidence="2" type="ORF">DCS_04082</name>
</gene>
<evidence type="ECO:0000313" key="3">
    <source>
        <dbReference type="Proteomes" id="UP000076580"/>
    </source>
</evidence>